<dbReference type="Proteomes" id="UP001058974">
    <property type="component" value="Chromosome 1"/>
</dbReference>
<gene>
    <name evidence="2" type="ORF">KIW84_012697</name>
</gene>
<dbReference type="AlphaFoldDB" id="A0A9D5BIA4"/>
<keyword evidence="3" id="KW-1185">Reference proteome</keyword>
<dbReference type="Gramene" id="Psat01G0269700-T1">
    <property type="protein sequence ID" value="KAI5444173.1"/>
    <property type="gene ID" value="KIW84_012697"/>
</dbReference>
<protein>
    <submittedName>
        <fullName evidence="2">Uncharacterized protein</fullName>
    </submittedName>
</protein>
<evidence type="ECO:0000256" key="1">
    <source>
        <dbReference type="SAM" id="MobiDB-lite"/>
    </source>
</evidence>
<feature type="compositionally biased region" description="Low complexity" evidence="1">
    <location>
        <begin position="175"/>
        <end position="185"/>
    </location>
</feature>
<organism evidence="2 3">
    <name type="scientific">Pisum sativum</name>
    <name type="common">Garden pea</name>
    <name type="synonym">Lathyrus oleraceus</name>
    <dbReference type="NCBI Taxonomy" id="3888"/>
    <lineage>
        <taxon>Eukaryota</taxon>
        <taxon>Viridiplantae</taxon>
        <taxon>Streptophyta</taxon>
        <taxon>Embryophyta</taxon>
        <taxon>Tracheophyta</taxon>
        <taxon>Spermatophyta</taxon>
        <taxon>Magnoliopsida</taxon>
        <taxon>eudicotyledons</taxon>
        <taxon>Gunneridae</taxon>
        <taxon>Pentapetalae</taxon>
        <taxon>rosids</taxon>
        <taxon>fabids</taxon>
        <taxon>Fabales</taxon>
        <taxon>Fabaceae</taxon>
        <taxon>Papilionoideae</taxon>
        <taxon>50 kb inversion clade</taxon>
        <taxon>NPAAA clade</taxon>
        <taxon>Hologalegina</taxon>
        <taxon>IRL clade</taxon>
        <taxon>Fabeae</taxon>
        <taxon>Lathyrus</taxon>
    </lineage>
</organism>
<reference evidence="2 3" key="1">
    <citation type="journal article" date="2022" name="Nat. Genet.">
        <title>Improved pea reference genome and pan-genome highlight genomic features and evolutionary characteristics.</title>
        <authorList>
            <person name="Yang T."/>
            <person name="Liu R."/>
            <person name="Luo Y."/>
            <person name="Hu S."/>
            <person name="Wang D."/>
            <person name="Wang C."/>
            <person name="Pandey M.K."/>
            <person name="Ge S."/>
            <person name="Xu Q."/>
            <person name="Li N."/>
            <person name="Li G."/>
            <person name="Huang Y."/>
            <person name="Saxena R.K."/>
            <person name="Ji Y."/>
            <person name="Li M."/>
            <person name="Yan X."/>
            <person name="He Y."/>
            <person name="Liu Y."/>
            <person name="Wang X."/>
            <person name="Xiang C."/>
            <person name="Varshney R.K."/>
            <person name="Ding H."/>
            <person name="Gao S."/>
            <person name="Zong X."/>
        </authorList>
    </citation>
    <scope>NUCLEOTIDE SEQUENCE [LARGE SCALE GENOMIC DNA]</scope>
    <source>
        <strain evidence="2 3">cv. Zhongwan 6</strain>
    </source>
</reference>
<feature type="compositionally biased region" description="Low complexity" evidence="1">
    <location>
        <begin position="116"/>
        <end position="127"/>
    </location>
</feature>
<evidence type="ECO:0000313" key="3">
    <source>
        <dbReference type="Proteomes" id="UP001058974"/>
    </source>
</evidence>
<sequence length="263" mass="28911">MKLYVVRDNHKPHLPGKAIAFAGLIPNKEPPPNIALCISSRTNSAVKEGKTLAQNVKSIDPSVKPPIVPKEKISQATLASKIEVQHQTSQPSFDSLKAFTGSIIEHGENLEKASREQSSTSQVSSSQPLKPFCIKPPNLRKQNKLKENALMQGEYKRRTLRKKENDHHNRESGPKKTAASSTKSLLTNSLRSTLRKNNQGTSPVCDRLESPEQLSVIGKTVAFVERSDAPSYSHRSPPSSVKVPVRSSPVITSLYPNLQSLLL</sequence>
<evidence type="ECO:0000313" key="2">
    <source>
        <dbReference type="EMBL" id="KAI5444173.1"/>
    </source>
</evidence>
<dbReference type="EMBL" id="JAMSHJ010000001">
    <property type="protein sequence ID" value="KAI5444173.1"/>
    <property type="molecule type" value="Genomic_DNA"/>
</dbReference>
<proteinExistence type="predicted"/>
<feature type="region of interest" description="Disordered" evidence="1">
    <location>
        <begin position="110"/>
        <end position="185"/>
    </location>
</feature>
<feature type="compositionally biased region" description="Basic and acidic residues" evidence="1">
    <location>
        <begin position="154"/>
        <end position="174"/>
    </location>
</feature>
<name>A0A9D5BIA4_PEA</name>
<comment type="caution">
    <text evidence="2">The sequence shown here is derived from an EMBL/GenBank/DDBJ whole genome shotgun (WGS) entry which is preliminary data.</text>
</comment>
<accession>A0A9D5BIA4</accession>